<evidence type="ECO:0000256" key="3">
    <source>
        <dbReference type="ARBA" id="ARBA00022777"/>
    </source>
</evidence>
<dbReference type="RefSeq" id="WP_344614396.1">
    <property type="nucleotide sequence ID" value="NZ_BAAARV010000033.1"/>
</dbReference>
<dbReference type="Proteomes" id="UP001501444">
    <property type="component" value="Unassembled WGS sequence"/>
</dbReference>
<dbReference type="InterPro" id="IPR050306">
    <property type="entry name" value="PfkB_Carbo_kinase"/>
</dbReference>
<reference evidence="5 6" key="1">
    <citation type="journal article" date="2019" name="Int. J. Syst. Evol. Microbiol.">
        <title>The Global Catalogue of Microorganisms (GCM) 10K type strain sequencing project: providing services to taxonomists for standard genome sequencing and annotation.</title>
        <authorList>
            <consortium name="The Broad Institute Genomics Platform"/>
            <consortium name="The Broad Institute Genome Sequencing Center for Infectious Disease"/>
            <person name="Wu L."/>
            <person name="Ma J."/>
        </authorList>
    </citation>
    <scope>NUCLEOTIDE SEQUENCE [LARGE SCALE GENOMIC DNA]</scope>
    <source>
        <strain evidence="5 6">JCM 3272</strain>
    </source>
</reference>
<dbReference type="EMBL" id="BAAARV010000033">
    <property type="protein sequence ID" value="GAA2353397.1"/>
    <property type="molecule type" value="Genomic_DNA"/>
</dbReference>
<name>A0ABN3GJI7_9ACTN</name>
<feature type="domain" description="Carbohydrate kinase PfkB" evidence="4">
    <location>
        <begin position="22"/>
        <end position="255"/>
    </location>
</feature>
<organism evidence="5 6">
    <name type="scientific">Dactylosporangium salmoneum</name>
    <dbReference type="NCBI Taxonomy" id="53361"/>
    <lineage>
        <taxon>Bacteria</taxon>
        <taxon>Bacillati</taxon>
        <taxon>Actinomycetota</taxon>
        <taxon>Actinomycetes</taxon>
        <taxon>Micromonosporales</taxon>
        <taxon>Micromonosporaceae</taxon>
        <taxon>Dactylosporangium</taxon>
    </lineage>
</organism>
<sequence length="274" mass="28568">MDLVIVGHLGLNDDVTPFGRAVSPGGAGYAVAKGARLLGPGRVGLVARVGPDFDRNAVLSMGVDAEGVTVHEGRSPRFYMRQHADNSREFTADMGTGNTIAPDELPAPYRRARHVHLATAPPQQQWAWLTFLRTLPARPAVSVDMFEHFASSDPALCRSLCAAADLLFMNDEERHILYGDGPLPSAPAVVKHGPLGASYCGTLVPTTAADPVDTTGAGEVLAGVFLALRLAGEDPLPALTAAVRAATAKVTEFGMDGAGLATAIDEIAAHICAA</sequence>
<proteinExistence type="inferred from homology"/>
<gene>
    <name evidence="5" type="ORF">GCM10010170_044690</name>
</gene>
<protein>
    <submittedName>
        <fullName evidence="5">Carbohydrate kinase family protein</fullName>
    </submittedName>
</protein>
<evidence type="ECO:0000313" key="6">
    <source>
        <dbReference type="Proteomes" id="UP001501444"/>
    </source>
</evidence>
<dbReference type="GO" id="GO:0016301">
    <property type="term" value="F:kinase activity"/>
    <property type="evidence" value="ECO:0007669"/>
    <property type="project" value="UniProtKB-KW"/>
</dbReference>
<evidence type="ECO:0000256" key="2">
    <source>
        <dbReference type="ARBA" id="ARBA00022679"/>
    </source>
</evidence>
<dbReference type="Pfam" id="PF00294">
    <property type="entry name" value="PfkB"/>
    <property type="match status" value="1"/>
</dbReference>
<accession>A0ABN3GJI7</accession>
<dbReference type="Gene3D" id="3.40.1190.20">
    <property type="match status" value="1"/>
</dbReference>
<evidence type="ECO:0000256" key="1">
    <source>
        <dbReference type="ARBA" id="ARBA00010688"/>
    </source>
</evidence>
<dbReference type="PANTHER" id="PTHR43085:SF57">
    <property type="entry name" value="CARBOHYDRATE KINASE PFKB DOMAIN-CONTAINING PROTEIN"/>
    <property type="match status" value="1"/>
</dbReference>
<evidence type="ECO:0000259" key="4">
    <source>
        <dbReference type="Pfam" id="PF00294"/>
    </source>
</evidence>
<keyword evidence="3 5" id="KW-0418">Kinase</keyword>
<comment type="similarity">
    <text evidence="1">Belongs to the carbohydrate kinase PfkB family.</text>
</comment>
<evidence type="ECO:0000313" key="5">
    <source>
        <dbReference type="EMBL" id="GAA2353397.1"/>
    </source>
</evidence>
<keyword evidence="6" id="KW-1185">Reference proteome</keyword>
<dbReference type="SUPFAM" id="SSF53613">
    <property type="entry name" value="Ribokinase-like"/>
    <property type="match status" value="1"/>
</dbReference>
<dbReference type="InterPro" id="IPR029056">
    <property type="entry name" value="Ribokinase-like"/>
</dbReference>
<keyword evidence="2" id="KW-0808">Transferase</keyword>
<dbReference type="InterPro" id="IPR011611">
    <property type="entry name" value="PfkB_dom"/>
</dbReference>
<comment type="caution">
    <text evidence="5">The sequence shown here is derived from an EMBL/GenBank/DDBJ whole genome shotgun (WGS) entry which is preliminary data.</text>
</comment>
<dbReference type="PANTHER" id="PTHR43085">
    <property type="entry name" value="HEXOKINASE FAMILY MEMBER"/>
    <property type="match status" value="1"/>
</dbReference>